<dbReference type="PANTHER" id="PTHR43845">
    <property type="entry name" value="BLR5969 PROTEIN"/>
    <property type="match status" value="1"/>
</dbReference>
<dbReference type="GO" id="GO:0003995">
    <property type="term" value="F:acyl-CoA dehydrogenase activity"/>
    <property type="evidence" value="ECO:0007669"/>
    <property type="project" value="InterPro"/>
</dbReference>
<dbReference type="Pfam" id="PF05893">
    <property type="entry name" value="LuxC"/>
    <property type="match status" value="1"/>
</dbReference>
<protein>
    <submittedName>
        <fullName evidence="2">Two-component fusion protein (N:Acyl-CoA reductase-C:Coenzyme F390 synthetase)</fullName>
    </submittedName>
</protein>
<keyword evidence="1" id="KW-0521">NADP</keyword>
<dbReference type="STRING" id="177437.HRM2_37970"/>
<dbReference type="Proteomes" id="UP000000442">
    <property type="component" value="Chromosome"/>
</dbReference>
<dbReference type="HOGENOM" id="CLU_336462_0_0_7"/>
<evidence type="ECO:0000313" key="2">
    <source>
        <dbReference type="EMBL" id="ACN16855.1"/>
    </source>
</evidence>
<dbReference type="AlphaFoldDB" id="C0QAS2"/>
<dbReference type="GO" id="GO:0008218">
    <property type="term" value="P:bioluminescence"/>
    <property type="evidence" value="ECO:0007669"/>
    <property type="project" value="InterPro"/>
</dbReference>
<keyword evidence="3" id="KW-1185">Reference proteome</keyword>
<dbReference type="EMBL" id="CP001087">
    <property type="protein sequence ID" value="ACN16855.1"/>
    <property type="molecule type" value="Genomic_DNA"/>
</dbReference>
<dbReference type="Gene3D" id="3.40.50.12780">
    <property type="entry name" value="N-terminal domain of ligase-like"/>
    <property type="match status" value="1"/>
</dbReference>
<dbReference type="SUPFAM" id="SSF56801">
    <property type="entry name" value="Acetyl-CoA synthetase-like"/>
    <property type="match status" value="1"/>
</dbReference>
<dbReference type="InterPro" id="IPR042099">
    <property type="entry name" value="ANL_N_sf"/>
</dbReference>
<evidence type="ECO:0000313" key="3">
    <source>
        <dbReference type="Proteomes" id="UP000000442"/>
    </source>
</evidence>
<dbReference type="Gene3D" id="3.30.300.30">
    <property type="match status" value="1"/>
</dbReference>
<proteinExistence type="predicted"/>
<dbReference type="eggNOG" id="COG1541">
    <property type="taxonomic scope" value="Bacteria"/>
</dbReference>
<dbReference type="InterPro" id="IPR045851">
    <property type="entry name" value="AMP-bd_C_sf"/>
</dbReference>
<dbReference type="RefSeq" id="WP_015905601.1">
    <property type="nucleotide sequence ID" value="NC_012108.1"/>
</dbReference>
<dbReference type="InterPro" id="IPR008670">
    <property type="entry name" value="CoA_reduct_LuxC"/>
</dbReference>
<sequence length="869" mass="96799">MADMKHFIFGEFRKGSQDLSLEEGKIFFNGKRMKDRVLAFAEVPLDDVLSLLARVGKRLTEKGRYRDHILEIMPRITGYSLPMMEKALEALAGLLSREALEERLSCLGDRRALDGWTTYQGKSCRALPLGAICHVAPGNIFLGAIDSVITGMITKNINVLKLSRQDPVFPFIFLEALLEEDKPGKIASTLALTSWNHSNKQIMELVGREFDGILLFGGEDAVREYSKVTAPENRLLAFGPKLSWGLIRAGLNEQELDRAISGFSLDIALWEQKACTSCQNLFVEGEELARKVAEQLHIRLKQLDETLPQEDIDLDEGVDIRKERERVFWQSFQGENQLLEGKSHSVILGRGGDIIPSPLNRTIYVNAIDNWLDLVHGNMGYMSDHMSTAGVAVPAPLFDETLRGLEPLAVPRFCLPGTMGLGVDGSAPHDGSYMILGLVRLVSREDLPLERLGRFYDTRQRREERLLAELNRLVDHAMTSAFYKKLYADVKLPLTSLGAFGLLPVLEKNHLEKHCPPKDTAMLTASPGASYIFSSGGTSGVPRHICWTAEEFKQAHCVLGQGLCTLGISSKDRVANLMRAGSLYTGFLAMNGGLEQTGCQILSITANQSIDDTLDLLEELKPNIAMGMTSTLVELAEKVSREKRNIFFDRIFYTGEAMSDSSRKLLAEVFKASKVGSLAYGAVEIGTLGSQCEHCKHDEFHLSEDWAYLEIDKDGEVFATATARLLHPIIRYRIGDRAAWVTEPCGCGRTTPKFRLLGRSDYYLRLLYNDLYMTDIERTLARFSELTQVYQVSVWNGDKGIEAKLVVEGQDRANLSKDVWKTLKKEASEFSSLPDFGCPFEIEVVASGSIPRVGRTGKIRPIIDLRGQA</sequence>
<accession>C0QAS2</accession>
<dbReference type="InterPro" id="IPR016161">
    <property type="entry name" value="Ald_DH/histidinol_DH"/>
</dbReference>
<dbReference type="eggNOG" id="COG1012">
    <property type="taxonomic scope" value="Bacteria"/>
</dbReference>
<evidence type="ECO:0000256" key="1">
    <source>
        <dbReference type="ARBA" id="ARBA00022857"/>
    </source>
</evidence>
<dbReference type="PANTHER" id="PTHR43845:SF1">
    <property type="entry name" value="BLR5969 PROTEIN"/>
    <property type="match status" value="1"/>
</dbReference>
<organism evidence="2 3">
    <name type="scientific">Desulforapulum autotrophicum (strain ATCC 43914 / DSM 3382 / VKM B-1955 / HRM2)</name>
    <name type="common">Desulfobacterium autotrophicum</name>
    <dbReference type="NCBI Taxonomy" id="177437"/>
    <lineage>
        <taxon>Bacteria</taxon>
        <taxon>Pseudomonadati</taxon>
        <taxon>Thermodesulfobacteriota</taxon>
        <taxon>Desulfobacteria</taxon>
        <taxon>Desulfobacterales</taxon>
        <taxon>Desulfobacteraceae</taxon>
        <taxon>Desulforapulum</taxon>
    </lineage>
</organism>
<dbReference type="OrthoDB" id="580775at2"/>
<dbReference type="SUPFAM" id="SSF53720">
    <property type="entry name" value="ALDH-like"/>
    <property type="match status" value="1"/>
</dbReference>
<reference evidence="2 3" key="1">
    <citation type="journal article" date="2009" name="Environ. Microbiol.">
        <title>Genome sequence of Desulfobacterium autotrophicum HRM2, a marine sulfate reducer oxidizing organic carbon completely to carbon dioxide.</title>
        <authorList>
            <person name="Strittmatter A.W."/>
            <person name="Liesegang H."/>
            <person name="Rabus R."/>
            <person name="Decker I."/>
            <person name="Amann J."/>
            <person name="Andres S."/>
            <person name="Henne A."/>
            <person name="Fricke W.F."/>
            <person name="Martinez-Arias R."/>
            <person name="Bartels D."/>
            <person name="Goesmann A."/>
            <person name="Krause L."/>
            <person name="Puehler A."/>
            <person name="Klenk H.P."/>
            <person name="Richter M."/>
            <person name="Schuler M."/>
            <person name="Gloeckner F.O."/>
            <person name="Meyerdierks A."/>
            <person name="Gottschalk G."/>
            <person name="Amann R."/>
        </authorList>
    </citation>
    <scope>NUCLEOTIDE SEQUENCE [LARGE SCALE GENOMIC DNA]</scope>
    <source>
        <strain evidence="3">ATCC 43914 / DSM 3382 / HRM2</strain>
    </source>
</reference>
<gene>
    <name evidence="2" type="ordered locus">HRM2_37970</name>
</gene>
<dbReference type="KEGG" id="dat:HRM2_37970"/>
<name>C0QAS2_DESAH</name>